<proteinExistence type="predicted"/>
<accession>A0A914RHP6</accession>
<name>A0A914RHP6_PAREQ</name>
<evidence type="ECO:0000313" key="2">
    <source>
        <dbReference type="WBParaSite" id="PEQ_0000126201-mRNA-1"/>
    </source>
</evidence>
<organism evidence="1 2">
    <name type="scientific">Parascaris equorum</name>
    <name type="common">Equine roundworm</name>
    <dbReference type="NCBI Taxonomy" id="6256"/>
    <lineage>
        <taxon>Eukaryota</taxon>
        <taxon>Metazoa</taxon>
        <taxon>Ecdysozoa</taxon>
        <taxon>Nematoda</taxon>
        <taxon>Chromadorea</taxon>
        <taxon>Rhabditida</taxon>
        <taxon>Spirurina</taxon>
        <taxon>Ascaridomorpha</taxon>
        <taxon>Ascaridoidea</taxon>
        <taxon>Ascarididae</taxon>
        <taxon>Parascaris</taxon>
    </lineage>
</organism>
<dbReference type="WBParaSite" id="PEQ_0000126201-mRNA-1">
    <property type="protein sequence ID" value="PEQ_0000126201-mRNA-1"/>
    <property type="gene ID" value="PEQ_0000126201"/>
</dbReference>
<dbReference type="Gene3D" id="2.30.30.490">
    <property type="match status" value="1"/>
</dbReference>
<protein>
    <submittedName>
        <fullName evidence="2">Uncharacterized protein</fullName>
    </submittedName>
</protein>
<dbReference type="AlphaFoldDB" id="A0A914RHP6"/>
<keyword evidence="1" id="KW-1185">Reference proteome</keyword>
<dbReference type="InterPro" id="IPR043151">
    <property type="entry name" value="BAH_sf"/>
</dbReference>
<evidence type="ECO:0000313" key="1">
    <source>
        <dbReference type="Proteomes" id="UP000887564"/>
    </source>
</evidence>
<dbReference type="Proteomes" id="UP000887564">
    <property type="component" value="Unplaced"/>
</dbReference>
<reference evidence="2" key="1">
    <citation type="submission" date="2022-11" db="UniProtKB">
        <authorList>
            <consortium name="WormBaseParasite"/>
        </authorList>
    </citation>
    <scope>IDENTIFICATION</scope>
</reference>
<sequence length="393" mass="44916">MHFDPVQETTPSIPLSEQILRPLCQHFWSHEGLKFWQPFVRRIVFGSDSTESTVVGFVTLNGMFLSREGRRTASASRMSLAVDAFSVTRRTRLSVLRFPQYAIFAEYEKAIYSNLMASVLWYYNAEQIETDPATVSPPIADKELFASRHIDVVPLDTIEEIIFVITFNEFARCLMLCYEPVASRTVMSKIEAFKGRRKIERGEGAEKENGEGKKMKLERMAEGKLLSAKISLQLFLILLLIVASKAISRFYAVFDNFILVIGFPRPDHALPERYFCNINSPTERYELRSAHMVHIVLCTQSAVWPNAYLCLIAKFFGTLSPRTMLNSLFLSHSVIPYSYRLCLRFENFLKCSAVTPVTIILSRPLHEKCSLLLKHDEVKGRFQLSSQAYAPLP</sequence>